<dbReference type="PROSITE" id="PS50865">
    <property type="entry name" value="ZF_MYND_2"/>
    <property type="match status" value="1"/>
</dbReference>
<evidence type="ECO:0000313" key="7">
    <source>
        <dbReference type="EMBL" id="CAH0367743.1"/>
    </source>
</evidence>
<evidence type="ECO:0000313" key="8">
    <source>
        <dbReference type="Proteomes" id="UP000789595"/>
    </source>
</evidence>
<dbReference type="Proteomes" id="UP000789595">
    <property type="component" value="Unassembled WGS sequence"/>
</dbReference>
<evidence type="ECO:0000256" key="4">
    <source>
        <dbReference type="PROSITE-ProRule" id="PRU00134"/>
    </source>
</evidence>
<feature type="region of interest" description="Disordered" evidence="5">
    <location>
        <begin position="1"/>
        <end position="21"/>
    </location>
</feature>
<proteinExistence type="predicted"/>
<evidence type="ECO:0000256" key="5">
    <source>
        <dbReference type="SAM" id="MobiDB-lite"/>
    </source>
</evidence>
<dbReference type="EMBL" id="CAKKNE010000002">
    <property type="protein sequence ID" value="CAH0367743.1"/>
    <property type="molecule type" value="Genomic_DNA"/>
</dbReference>
<dbReference type="SUPFAM" id="SSF48403">
    <property type="entry name" value="Ankyrin repeat"/>
    <property type="match status" value="1"/>
</dbReference>
<dbReference type="Pfam" id="PF01753">
    <property type="entry name" value="zf-MYND"/>
    <property type="match status" value="1"/>
</dbReference>
<dbReference type="InterPro" id="IPR002893">
    <property type="entry name" value="Znf_MYND"/>
</dbReference>
<dbReference type="Gene3D" id="6.10.140.2220">
    <property type="match status" value="1"/>
</dbReference>
<gene>
    <name evidence="7" type="ORF">PECAL_2P07790</name>
</gene>
<sequence>MKRAAPGDEGNDAAKGLLPEGDDWMERMPEALRKQMQQMLDMYLGAGIIMTKEKFLAMASQGAEHMGRTCLLTLIRSPAEEFDAVEDGVLEKISKMSPQEATNMLPHAGRACCGPVLEALIRQGADLNSFNFQRGALTAGGAPFAIVAKKARPRLLQLMLEAGGADPNAIDSMGWSALHILALAASDRGGTTEDWQRTLKSDRETAEATRVRQHGDVIECVRVMLEAGADPTLQTPLSPTFSQAMMTDRIYKERFFPHELLADANGAPATDDRSETIRGMLLDAIAERGGLPSQRAQDLAAARQRAAHREAVTDAAQQGGDPIQRAGCNAMMSHPSSRMQVQALKLDEAEARARMKKSGRARVCDFCNKRSETKLRACGKCKFVALRRPRRFPQRHRRRSASAQVFYCDAACQRKAWPTHKKECGSALDRLCLALERNASRIDTQHAAIQMQANEADDARRAAQN</sequence>
<keyword evidence="1" id="KW-0479">Metal-binding</keyword>
<evidence type="ECO:0000256" key="3">
    <source>
        <dbReference type="ARBA" id="ARBA00022833"/>
    </source>
</evidence>
<dbReference type="AlphaFoldDB" id="A0A8J2SDG5"/>
<name>A0A8J2SDG5_9STRA</name>
<dbReference type="GO" id="GO:0008270">
    <property type="term" value="F:zinc ion binding"/>
    <property type="evidence" value="ECO:0007669"/>
    <property type="project" value="UniProtKB-KW"/>
</dbReference>
<feature type="domain" description="MYND-type" evidence="6">
    <location>
        <begin position="364"/>
        <end position="424"/>
    </location>
</feature>
<protein>
    <recommendedName>
        <fullName evidence="6">MYND-type domain-containing protein</fullName>
    </recommendedName>
</protein>
<keyword evidence="8" id="KW-1185">Reference proteome</keyword>
<comment type="caution">
    <text evidence="7">The sequence shown here is derived from an EMBL/GenBank/DDBJ whole genome shotgun (WGS) entry which is preliminary data.</text>
</comment>
<keyword evidence="2 4" id="KW-0863">Zinc-finger</keyword>
<dbReference type="SUPFAM" id="SSF144232">
    <property type="entry name" value="HIT/MYND zinc finger-like"/>
    <property type="match status" value="1"/>
</dbReference>
<organism evidence="7 8">
    <name type="scientific">Pelagomonas calceolata</name>
    <dbReference type="NCBI Taxonomy" id="35677"/>
    <lineage>
        <taxon>Eukaryota</taxon>
        <taxon>Sar</taxon>
        <taxon>Stramenopiles</taxon>
        <taxon>Ochrophyta</taxon>
        <taxon>Pelagophyceae</taxon>
        <taxon>Pelagomonadales</taxon>
        <taxon>Pelagomonadaceae</taxon>
        <taxon>Pelagomonas</taxon>
    </lineage>
</organism>
<keyword evidence="3" id="KW-0862">Zinc</keyword>
<evidence type="ECO:0000256" key="2">
    <source>
        <dbReference type="ARBA" id="ARBA00022771"/>
    </source>
</evidence>
<dbReference type="OrthoDB" id="265717at2759"/>
<dbReference type="Gene3D" id="1.25.40.20">
    <property type="entry name" value="Ankyrin repeat-containing domain"/>
    <property type="match status" value="1"/>
</dbReference>
<accession>A0A8J2SDG5</accession>
<evidence type="ECO:0000259" key="6">
    <source>
        <dbReference type="PROSITE" id="PS50865"/>
    </source>
</evidence>
<dbReference type="InterPro" id="IPR036770">
    <property type="entry name" value="Ankyrin_rpt-contain_sf"/>
</dbReference>
<evidence type="ECO:0000256" key="1">
    <source>
        <dbReference type="ARBA" id="ARBA00022723"/>
    </source>
</evidence>
<reference evidence="7" key="1">
    <citation type="submission" date="2021-11" db="EMBL/GenBank/DDBJ databases">
        <authorList>
            <consortium name="Genoscope - CEA"/>
            <person name="William W."/>
        </authorList>
    </citation>
    <scope>NUCLEOTIDE SEQUENCE</scope>
</reference>